<dbReference type="Pfam" id="PF13505">
    <property type="entry name" value="OMP_b-brl"/>
    <property type="match status" value="1"/>
</dbReference>
<evidence type="ECO:0000259" key="6">
    <source>
        <dbReference type="Pfam" id="PF13505"/>
    </source>
</evidence>
<dbReference type="SUPFAM" id="SSF56925">
    <property type="entry name" value="OMPA-like"/>
    <property type="match status" value="1"/>
</dbReference>
<dbReference type="Gene3D" id="2.40.160.20">
    <property type="match status" value="1"/>
</dbReference>
<evidence type="ECO:0000256" key="3">
    <source>
        <dbReference type="ARBA" id="ARBA00023136"/>
    </source>
</evidence>
<evidence type="ECO:0000256" key="4">
    <source>
        <dbReference type="ARBA" id="ARBA00038306"/>
    </source>
</evidence>
<evidence type="ECO:0000256" key="2">
    <source>
        <dbReference type="ARBA" id="ARBA00022729"/>
    </source>
</evidence>
<feature type="chain" id="PRO_5014930534" evidence="5">
    <location>
        <begin position="20"/>
        <end position="207"/>
    </location>
</feature>
<evidence type="ECO:0000256" key="5">
    <source>
        <dbReference type="SAM" id="SignalP"/>
    </source>
</evidence>
<keyword evidence="3" id="KW-0472">Membrane</keyword>
<keyword evidence="2 5" id="KW-0732">Signal</keyword>
<dbReference type="InterPro" id="IPR051692">
    <property type="entry name" value="OMP-like"/>
</dbReference>
<sequence>MALRHLVFGTICGLATAVAAEGTVAAESSWRGFYAGVNIGGDFGSGSGSQDDWTRNGWRTSSYDGSSVIGGAQIGYNFQLSPLFILGIENDVEFSGKGSSKNGADQSKATVPLFGSGRLRAGFAPSGLNTLVYGTAGLAFGQVDNGINTRMRGGWTLGGGAEWAFLPSWSAKGEYLYTDISHSFKNDNWGNTEARFHMVRLGVNYHF</sequence>
<comment type="caution">
    <text evidence="7">The sequence shown here is derived from an EMBL/GenBank/DDBJ whole genome shotgun (WGS) entry which is preliminary data.</text>
</comment>
<dbReference type="EMBL" id="PIUM01000008">
    <property type="protein sequence ID" value="PKU24802.1"/>
    <property type="molecule type" value="Genomic_DNA"/>
</dbReference>
<keyword evidence="8" id="KW-1185">Reference proteome</keyword>
<dbReference type="PANTHER" id="PTHR34001">
    <property type="entry name" value="BLL7405 PROTEIN"/>
    <property type="match status" value="1"/>
</dbReference>
<evidence type="ECO:0000256" key="1">
    <source>
        <dbReference type="ARBA" id="ARBA00004370"/>
    </source>
</evidence>
<dbReference type="GO" id="GO:0016020">
    <property type="term" value="C:membrane"/>
    <property type="evidence" value="ECO:0007669"/>
    <property type="project" value="UniProtKB-SubCell"/>
</dbReference>
<dbReference type="Proteomes" id="UP000233293">
    <property type="component" value="Unassembled WGS sequence"/>
</dbReference>
<reference evidence="8" key="1">
    <citation type="submission" date="2017-12" db="EMBL/GenBank/DDBJ databases">
        <title>Draft genome sequence of Telmatospirillum siberiense 26-4b1T, an acidotolerant peatland alphaproteobacterium potentially involved in sulfur cycling.</title>
        <authorList>
            <person name="Hausmann B."/>
            <person name="Pjevac P."/>
            <person name="Schreck K."/>
            <person name="Herbold C.W."/>
            <person name="Daims H."/>
            <person name="Wagner M."/>
            <person name="Pester M."/>
            <person name="Loy A."/>
        </authorList>
    </citation>
    <scope>NUCLEOTIDE SEQUENCE [LARGE SCALE GENOMIC DNA]</scope>
    <source>
        <strain evidence="8">26-4b1</strain>
    </source>
</reference>
<dbReference type="PANTHER" id="PTHR34001:SF3">
    <property type="entry name" value="BLL7405 PROTEIN"/>
    <property type="match status" value="1"/>
</dbReference>
<dbReference type="InterPro" id="IPR027385">
    <property type="entry name" value="Beta-barrel_OMP"/>
</dbReference>
<comment type="similarity">
    <text evidence="4">Belongs to the Omp25/RopB family.</text>
</comment>
<organism evidence="7 8">
    <name type="scientific">Telmatospirillum siberiense</name>
    <dbReference type="NCBI Taxonomy" id="382514"/>
    <lineage>
        <taxon>Bacteria</taxon>
        <taxon>Pseudomonadati</taxon>
        <taxon>Pseudomonadota</taxon>
        <taxon>Alphaproteobacteria</taxon>
        <taxon>Rhodospirillales</taxon>
        <taxon>Rhodospirillaceae</taxon>
        <taxon>Telmatospirillum</taxon>
    </lineage>
</organism>
<feature type="domain" description="Outer membrane protein beta-barrel" evidence="6">
    <location>
        <begin position="13"/>
        <end position="207"/>
    </location>
</feature>
<gene>
    <name evidence="7" type="ORF">CWS72_09430</name>
</gene>
<evidence type="ECO:0000313" key="7">
    <source>
        <dbReference type="EMBL" id="PKU24802.1"/>
    </source>
</evidence>
<feature type="signal peptide" evidence="5">
    <location>
        <begin position="1"/>
        <end position="19"/>
    </location>
</feature>
<dbReference type="RefSeq" id="WP_101250345.1">
    <property type="nucleotide sequence ID" value="NZ_PIUM01000008.1"/>
</dbReference>
<dbReference type="OrthoDB" id="9815357at2"/>
<dbReference type="AlphaFoldDB" id="A0A2N3PWL0"/>
<evidence type="ECO:0000313" key="8">
    <source>
        <dbReference type="Proteomes" id="UP000233293"/>
    </source>
</evidence>
<proteinExistence type="inferred from homology"/>
<name>A0A2N3PWL0_9PROT</name>
<dbReference type="InterPro" id="IPR011250">
    <property type="entry name" value="OMP/PagP_B-barrel"/>
</dbReference>
<comment type="subcellular location">
    <subcellularLocation>
        <location evidence="1">Membrane</location>
    </subcellularLocation>
</comment>
<protein>
    <submittedName>
        <fullName evidence="7">Porin family protein</fullName>
    </submittedName>
</protein>
<accession>A0A2N3PWL0</accession>